<name>A0AAN6PE18_9PEZI</name>
<evidence type="ECO:0000256" key="7">
    <source>
        <dbReference type="SAM" id="Phobius"/>
    </source>
</evidence>
<comment type="subcellular location">
    <subcellularLocation>
        <location evidence="1">Membrane</location>
        <topology evidence="1">Multi-pass membrane protein</topology>
    </subcellularLocation>
</comment>
<dbReference type="InterPro" id="IPR052337">
    <property type="entry name" value="SAT4-like"/>
</dbReference>
<reference evidence="10" key="1">
    <citation type="journal article" date="2023" name="Mol. Phylogenet. Evol.">
        <title>Genome-scale phylogeny and comparative genomics of the fungal order Sordariales.</title>
        <authorList>
            <person name="Hensen N."/>
            <person name="Bonometti L."/>
            <person name="Westerberg I."/>
            <person name="Brannstrom I.O."/>
            <person name="Guillou S."/>
            <person name="Cros-Aarteil S."/>
            <person name="Calhoun S."/>
            <person name="Haridas S."/>
            <person name="Kuo A."/>
            <person name="Mondo S."/>
            <person name="Pangilinan J."/>
            <person name="Riley R."/>
            <person name="LaButti K."/>
            <person name="Andreopoulos B."/>
            <person name="Lipzen A."/>
            <person name="Chen C."/>
            <person name="Yan M."/>
            <person name="Daum C."/>
            <person name="Ng V."/>
            <person name="Clum A."/>
            <person name="Steindorff A."/>
            <person name="Ohm R.A."/>
            <person name="Martin F."/>
            <person name="Silar P."/>
            <person name="Natvig D.O."/>
            <person name="Lalanne C."/>
            <person name="Gautier V."/>
            <person name="Ament-Velasquez S.L."/>
            <person name="Kruys A."/>
            <person name="Hutchinson M.I."/>
            <person name="Powell A.J."/>
            <person name="Barry K."/>
            <person name="Miller A.N."/>
            <person name="Grigoriev I.V."/>
            <person name="Debuchy R."/>
            <person name="Gladieux P."/>
            <person name="Hiltunen Thoren M."/>
            <person name="Johannesson H."/>
        </authorList>
    </citation>
    <scope>NUCLEOTIDE SEQUENCE [LARGE SCALE GENOMIC DNA]</scope>
    <source>
        <strain evidence="10">CBS 284.82</strain>
    </source>
</reference>
<dbReference type="Pfam" id="PF20684">
    <property type="entry name" value="Fung_rhodopsin"/>
    <property type="match status" value="1"/>
</dbReference>
<dbReference type="Proteomes" id="UP001303115">
    <property type="component" value="Unassembled WGS sequence"/>
</dbReference>
<gene>
    <name evidence="9" type="ORF">C8A01DRAFT_49020</name>
</gene>
<feature type="transmembrane region" description="Helical" evidence="7">
    <location>
        <begin position="127"/>
        <end position="148"/>
    </location>
</feature>
<keyword evidence="4 7" id="KW-0472">Membrane</keyword>
<feature type="transmembrane region" description="Helical" evidence="7">
    <location>
        <begin position="12"/>
        <end position="37"/>
    </location>
</feature>
<evidence type="ECO:0000256" key="2">
    <source>
        <dbReference type="ARBA" id="ARBA00022692"/>
    </source>
</evidence>
<evidence type="ECO:0000256" key="4">
    <source>
        <dbReference type="ARBA" id="ARBA00023136"/>
    </source>
</evidence>
<accession>A0AAN6PE18</accession>
<comment type="similarity">
    <text evidence="5">Belongs to the SAT4 family.</text>
</comment>
<dbReference type="PANTHER" id="PTHR33048:SF18">
    <property type="entry name" value="INTEGRAL MEMBRANE PROTEIN"/>
    <property type="match status" value="1"/>
</dbReference>
<sequence length="355" mass="38856">MDLPPPPYPSVVTTALVAVSAIFPVVSALSIGLRLAARRKSRQSLHADDYWIIVSWFLTLGISILVWYYTPKTGINFYDVDFLSGTESSLELIFISSCYVQFPLAAVKIAVLLFYKRVFPTPMFRTVVWCVIGVVSIWAVLFFLLVLLELDPVAFPLMTANLRLDSSAIGLGQVASSFALDILVLCLPLPVILRLHMKWERKLAVALIFWLGAFCAVAAIVRTVLLDQSIREVVASVSYTKVANQSSQYIFMVLEPNCSILAACLPTYGPLVSGGRAPESIVRSVRSVFSLRSARSNNVSAASLPRSRNKSAGESQVELQDVDTEAWSRKASRETPSPLPPVPKVPGGVSPTGEY</sequence>
<dbReference type="PANTHER" id="PTHR33048">
    <property type="entry name" value="PTH11-LIKE INTEGRAL MEMBRANE PROTEIN (AFU_ORTHOLOGUE AFUA_5G11245)"/>
    <property type="match status" value="1"/>
</dbReference>
<evidence type="ECO:0000313" key="10">
    <source>
        <dbReference type="Proteomes" id="UP001303115"/>
    </source>
</evidence>
<protein>
    <recommendedName>
        <fullName evidence="8">Rhodopsin domain-containing protein</fullName>
    </recommendedName>
</protein>
<feature type="domain" description="Rhodopsin" evidence="8">
    <location>
        <begin position="33"/>
        <end position="273"/>
    </location>
</feature>
<evidence type="ECO:0000256" key="3">
    <source>
        <dbReference type="ARBA" id="ARBA00022989"/>
    </source>
</evidence>
<feature type="transmembrane region" description="Helical" evidence="7">
    <location>
        <begin position="203"/>
        <end position="225"/>
    </location>
</feature>
<evidence type="ECO:0000256" key="1">
    <source>
        <dbReference type="ARBA" id="ARBA00004141"/>
    </source>
</evidence>
<dbReference type="GO" id="GO:0016020">
    <property type="term" value="C:membrane"/>
    <property type="evidence" value="ECO:0007669"/>
    <property type="project" value="UniProtKB-SubCell"/>
</dbReference>
<comment type="caution">
    <text evidence="9">The sequence shown here is derived from an EMBL/GenBank/DDBJ whole genome shotgun (WGS) entry which is preliminary data.</text>
</comment>
<dbReference type="AlphaFoldDB" id="A0AAN6PE18"/>
<proteinExistence type="inferred from homology"/>
<feature type="region of interest" description="Disordered" evidence="6">
    <location>
        <begin position="300"/>
        <end position="355"/>
    </location>
</feature>
<keyword evidence="10" id="KW-1185">Reference proteome</keyword>
<evidence type="ECO:0000256" key="6">
    <source>
        <dbReference type="SAM" id="MobiDB-lite"/>
    </source>
</evidence>
<feature type="transmembrane region" description="Helical" evidence="7">
    <location>
        <begin position="90"/>
        <end position="115"/>
    </location>
</feature>
<keyword evidence="2 7" id="KW-0812">Transmembrane</keyword>
<feature type="compositionally biased region" description="Low complexity" evidence="6">
    <location>
        <begin position="345"/>
        <end position="355"/>
    </location>
</feature>
<keyword evidence="3 7" id="KW-1133">Transmembrane helix</keyword>
<feature type="transmembrane region" description="Helical" evidence="7">
    <location>
        <begin position="49"/>
        <end position="70"/>
    </location>
</feature>
<organism evidence="9 10">
    <name type="scientific">Parachaetomium inaequale</name>
    <dbReference type="NCBI Taxonomy" id="2588326"/>
    <lineage>
        <taxon>Eukaryota</taxon>
        <taxon>Fungi</taxon>
        <taxon>Dikarya</taxon>
        <taxon>Ascomycota</taxon>
        <taxon>Pezizomycotina</taxon>
        <taxon>Sordariomycetes</taxon>
        <taxon>Sordariomycetidae</taxon>
        <taxon>Sordariales</taxon>
        <taxon>Chaetomiaceae</taxon>
        <taxon>Parachaetomium</taxon>
    </lineage>
</organism>
<dbReference type="InterPro" id="IPR049326">
    <property type="entry name" value="Rhodopsin_dom_fungi"/>
</dbReference>
<evidence type="ECO:0000313" key="9">
    <source>
        <dbReference type="EMBL" id="KAK4034641.1"/>
    </source>
</evidence>
<dbReference type="EMBL" id="MU854471">
    <property type="protein sequence ID" value="KAK4034641.1"/>
    <property type="molecule type" value="Genomic_DNA"/>
</dbReference>
<evidence type="ECO:0000259" key="8">
    <source>
        <dbReference type="Pfam" id="PF20684"/>
    </source>
</evidence>
<feature type="transmembrane region" description="Helical" evidence="7">
    <location>
        <begin position="168"/>
        <end position="191"/>
    </location>
</feature>
<evidence type="ECO:0000256" key="5">
    <source>
        <dbReference type="ARBA" id="ARBA00038359"/>
    </source>
</evidence>